<comment type="caution">
    <text evidence="1">The sequence shown here is derived from an EMBL/GenBank/DDBJ whole genome shotgun (WGS) entry which is preliminary data.</text>
</comment>
<gene>
    <name evidence="1" type="ORF">GCM10022226_78660</name>
</gene>
<dbReference type="EMBL" id="BAAAZR010000059">
    <property type="protein sequence ID" value="GAA3843928.1"/>
    <property type="molecule type" value="Genomic_DNA"/>
</dbReference>
<accession>A0ABP7JG89</accession>
<evidence type="ECO:0000313" key="1">
    <source>
        <dbReference type="EMBL" id="GAA3843928.1"/>
    </source>
</evidence>
<name>A0ABP7JG89_9ACTN</name>
<keyword evidence="2" id="KW-1185">Reference proteome</keyword>
<sequence>MVWPVVTAQVVLRADLLRGLTPYLVEFDLLGDEDPGYGQQAGSVSTVRVDRVGAFVDGDSFVTVVNQAQLLFGPLDLFAFSDWDDPLGTLGVELGEGVTGGLFGGVELRPQVLYAVHGVPLRVVPVRPVLPSARA</sequence>
<dbReference type="RefSeq" id="WP_344952801.1">
    <property type="nucleotide sequence ID" value="NZ_BAAAZR010000059.1"/>
</dbReference>
<protein>
    <submittedName>
        <fullName evidence="1">Uncharacterized protein</fullName>
    </submittedName>
</protein>
<proteinExistence type="predicted"/>
<organism evidence="1 2">
    <name type="scientific">Sphaerisporangium flaviroseum</name>
    <dbReference type="NCBI Taxonomy" id="509199"/>
    <lineage>
        <taxon>Bacteria</taxon>
        <taxon>Bacillati</taxon>
        <taxon>Actinomycetota</taxon>
        <taxon>Actinomycetes</taxon>
        <taxon>Streptosporangiales</taxon>
        <taxon>Streptosporangiaceae</taxon>
        <taxon>Sphaerisporangium</taxon>
    </lineage>
</organism>
<evidence type="ECO:0000313" key="2">
    <source>
        <dbReference type="Proteomes" id="UP001500888"/>
    </source>
</evidence>
<dbReference type="Proteomes" id="UP001500888">
    <property type="component" value="Unassembled WGS sequence"/>
</dbReference>
<reference evidence="2" key="1">
    <citation type="journal article" date="2019" name="Int. J. Syst. Evol. Microbiol.">
        <title>The Global Catalogue of Microorganisms (GCM) 10K type strain sequencing project: providing services to taxonomists for standard genome sequencing and annotation.</title>
        <authorList>
            <consortium name="The Broad Institute Genomics Platform"/>
            <consortium name="The Broad Institute Genome Sequencing Center for Infectious Disease"/>
            <person name="Wu L."/>
            <person name="Ma J."/>
        </authorList>
    </citation>
    <scope>NUCLEOTIDE SEQUENCE [LARGE SCALE GENOMIC DNA]</scope>
    <source>
        <strain evidence="2">JCM 16908</strain>
    </source>
</reference>